<proteinExistence type="predicted"/>
<dbReference type="EMBL" id="QTSX02005498">
    <property type="protein sequence ID" value="KAJ9059700.1"/>
    <property type="molecule type" value="Genomic_DNA"/>
</dbReference>
<organism evidence="1 2">
    <name type="scientific">Entomophthora muscae</name>
    <dbReference type="NCBI Taxonomy" id="34485"/>
    <lineage>
        <taxon>Eukaryota</taxon>
        <taxon>Fungi</taxon>
        <taxon>Fungi incertae sedis</taxon>
        <taxon>Zoopagomycota</taxon>
        <taxon>Entomophthoromycotina</taxon>
        <taxon>Entomophthoromycetes</taxon>
        <taxon>Entomophthorales</taxon>
        <taxon>Entomophthoraceae</taxon>
        <taxon>Entomophthora</taxon>
    </lineage>
</organism>
<protein>
    <submittedName>
        <fullName evidence="1">Uncharacterized protein</fullName>
    </submittedName>
</protein>
<dbReference type="Proteomes" id="UP001165960">
    <property type="component" value="Unassembled WGS sequence"/>
</dbReference>
<comment type="caution">
    <text evidence="1">The sequence shown here is derived from an EMBL/GenBank/DDBJ whole genome shotgun (WGS) entry which is preliminary data.</text>
</comment>
<reference evidence="1" key="1">
    <citation type="submission" date="2022-04" db="EMBL/GenBank/DDBJ databases">
        <title>Genome of the entomopathogenic fungus Entomophthora muscae.</title>
        <authorList>
            <person name="Elya C."/>
            <person name="Lovett B.R."/>
            <person name="Lee E."/>
            <person name="Macias A.M."/>
            <person name="Hajek A.E."/>
            <person name="De Bivort B.L."/>
            <person name="Kasson M.T."/>
            <person name="De Fine Licht H.H."/>
            <person name="Stajich J.E."/>
        </authorList>
    </citation>
    <scope>NUCLEOTIDE SEQUENCE</scope>
    <source>
        <strain evidence="1">Berkeley</strain>
    </source>
</reference>
<accession>A0ACC2SBL6</accession>
<gene>
    <name evidence="1" type="ORF">DSO57_1038768</name>
</gene>
<evidence type="ECO:0000313" key="2">
    <source>
        <dbReference type="Proteomes" id="UP001165960"/>
    </source>
</evidence>
<sequence length="709" mass="80557">MEKLDFLGKHFFNTSSGRVAQFRGINFGGDSKLPVGWTTDDKETVFNLEDISYVGKPVPLNAADEHCKRLRYWGFSFVRLVAPWEALEHKGPGIYDEEYIEYLIKLLKIFRKYGIRCFIDPHQDCWSRLCGGSGAPNWTLYLAGLDPRKFSATGAANTHFDHIPPEEYPNMMWSTNYAKLAAATMFTLFFGGETFAPKCTIESKPGEKENIQTFLQRTYCEAYQHLFACLKKEDLLDSVVVGIDTLNEPSEGFIETEDISSLSSLSLTATRNGACPTVLQTFILGEGNSSKVDRYGSGTLGFLKQGTMTISPNGVKAWFKEGESTRPNLNFPPWQEWQTSGSCIWAWHGIWDPATLKAKQSNYFSFNPKTQRNYEFLTDFWKPFVKRLTLAIRGVNEDSIIFIDPPVNFKPPSFKDEEALSKRMVYCPHWYDGKTLLSLHYAWWNVDYLGYLRKKYWFIGQALRVGENNVRKCFQSMISLIQSEGIEAFGETPCIIGECGIPFNLDSNAAYSDGDYSQQVKALDATLNATEQTGVYCTLWNYTIQNANKDGDFWNREDLSIYCPETKLAENSDYFFRSELDKGGRALEAAVRPYATLVPGLPEVQTFALPHFSKTGAPSFHFCFQHFPKATEEATKECEIFLPIHHFPASKGLNVSISEGSWKLIQKPLYDGAYDEPFLQYVIWEFDTLQPGSLYTIKVTHQGAEFPTE</sequence>
<name>A0ACC2SBL6_9FUNG</name>
<keyword evidence="2" id="KW-1185">Reference proteome</keyword>
<evidence type="ECO:0000313" key="1">
    <source>
        <dbReference type="EMBL" id="KAJ9059700.1"/>
    </source>
</evidence>